<evidence type="ECO:0008006" key="4">
    <source>
        <dbReference type="Google" id="ProtNLM"/>
    </source>
</evidence>
<dbReference type="EMBL" id="ACZL01000026">
    <property type="protein sequence ID" value="EHI55240.1"/>
    <property type="molecule type" value="Genomic_DNA"/>
</dbReference>
<dbReference type="STRING" id="679200.HMPREF9333_01655"/>
<evidence type="ECO:0000313" key="3">
    <source>
        <dbReference type="Proteomes" id="UP000003011"/>
    </source>
</evidence>
<dbReference type="eggNOG" id="ENOG5031QMC">
    <property type="taxonomic scope" value="Bacteria"/>
</dbReference>
<gene>
    <name evidence="2" type="ORF">HMPREF9333_01655</name>
</gene>
<evidence type="ECO:0000256" key="1">
    <source>
        <dbReference type="SAM" id="Phobius"/>
    </source>
</evidence>
<feature type="transmembrane region" description="Helical" evidence="1">
    <location>
        <begin position="141"/>
        <end position="169"/>
    </location>
</feature>
<feature type="transmembrane region" description="Helical" evidence="1">
    <location>
        <begin position="181"/>
        <end position="203"/>
    </location>
</feature>
<evidence type="ECO:0000313" key="2">
    <source>
        <dbReference type="EMBL" id="EHI55240.1"/>
    </source>
</evidence>
<dbReference type="PATRIC" id="fig|679200.3.peg.1750"/>
<accession>G5GJB5</accession>
<sequence>MYGVYNLDHKVYKTLDSDKLKIIAVISMLIDHIGVVILRRLKFIHRSSAFFSNTYMQCRVVGRLAFPIYCFMLVEGKFYTKNIKKYMLRLGIFALISEIPYDLAFSGRFVDTSRQNVFFTLFIGLAMISLFELYKSSLWKISVYAVCAGISYFIKCDYDIYGITLILVFYILRSETVSKNIIAGAMLLIQHPAALAALVPINMYNGAKGKNSFKYLFYAFYPVHLLILYFIANIFIPLR</sequence>
<dbReference type="AlphaFoldDB" id="G5GJB5"/>
<dbReference type="Pfam" id="PF05857">
    <property type="entry name" value="TraX"/>
    <property type="match status" value="1"/>
</dbReference>
<dbReference type="OrthoDB" id="9781069at2"/>
<keyword evidence="3" id="KW-1185">Reference proteome</keyword>
<reference evidence="2 3" key="1">
    <citation type="submission" date="2011-08" db="EMBL/GenBank/DDBJ databases">
        <title>The Genome Sequence of Johnsonella ignava ATCC 51276.</title>
        <authorList>
            <consortium name="The Broad Institute Genome Sequencing Platform"/>
            <person name="Earl A."/>
            <person name="Ward D."/>
            <person name="Feldgarden M."/>
            <person name="Gevers D."/>
            <person name="Izard J."/>
            <person name="Blanton J.M."/>
            <person name="Baranova O.V."/>
            <person name="Dewhirst F.E."/>
            <person name="Young S.K."/>
            <person name="Zeng Q."/>
            <person name="Gargeya S."/>
            <person name="Fitzgerald M."/>
            <person name="Haas B."/>
            <person name="Abouelleil A."/>
            <person name="Alvarado L."/>
            <person name="Arachchi H.M."/>
            <person name="Berlin A."/>
            <person name="Brown A."/>
            <person name="Chapman S.B."/>
            <person name="Chen Z."/>
            <person name="Dunbar C."/>
            <person name="Freedman E."/>
            <person name="Gearin G."/>
            <person name="Gellesch M."/>
            <person name="Goldberg J."/>
            <person name="Griggs A."/>
            <person name="Gujja S."/>
            <person name="Heiman D."/>
            <person name="Howarth C."/>
            <person name="Larson L."/>
            <person name="Lui A."/>
            <person name="MacDonald P.J.P."/>
            <person name="Montmayeur A."/>
            <person name="Murphy C."/>
            <person name="Neiman D."/>
            <person name="Pearson M."/>
            <person name="Priest M."/>
            <person name="Roberts A."/>
            <person name="Saif S."/>
            <person name="Shea T."/>
            <person name="Shenoy N."/>
            <person name="Sisk P."/>
            <person name="Stolte C."/>
            <person name="Sykes S."/>
            <person name="Wortman J."/>
            <person name="Nusbaum C."/>
            <person name="Birren B."/>
        </authorList>
    </citation>
    <scope>NUCLEOTIDE SEQUENCE [LARGE SCALE GENOMIC DNA]</scope>
    <source>
        <strain evidence="2 3">ATCC 51276</strain>
    </source>
</reference>
<name>G5GJB5_9FIRM</name>
<protein>
    <recommendedName>
        <fullName evidence="4">TraX protein</fullName>
    </recommendedName>
</protein>
<dbReference type="HOGENOM" id="CLU_074054_0_0_9"/>
<comment type="caution">
    <text evidence="2">The sequence shown here is derived from an EMBL/GenBank/DDBJ whole genome shotgun (WGS) entry which is preliminary data.</text>
</comment>
<feature type="transmembrane region" description="Helical" evidence="1">
    <location>
        <begin position="215"/>
        <end position="236"/>
    </location>
</feature>
<proteinExistence type="predicted"/>
<feature type="transmembrane region" description="Helical" evidence="1">
    <location>
        <begin position="20"/>
        <end position="39"/>
    </location>
</feature>
<feature type="transmembrane region" description="Helical" evidence="1">
    <location>
        <begin position="117"/>
        <end position="135"/>
    </location>
</feature>
<organism evidence="2 3">
    <name type="scientific">Johnsonella ignava ATCC 51276</name>
    <dbReference type="NCBI Taxonomy" id="679200"/>
    <lineage>
        <taxon>Bacteria</taxon>
        <taxon>Bacillati</taxon>
        <taxon>Bacillota</taxon>
        <taxon>Clostridia</taxon>
        <taxon>Lachnospirales</taxon>
        <taxon>Lachnospiraceae</taxon>
        <taxon>Johnsonella</taxon>
    </lineage>
</organism>
<feature type="transmembrane region" description="Helical" evidence="1">
    <location>
        <begin position="60"/>
        <end position="80"/>
    </location>
</feature>
<dbReference type="Proteomes" id="UP000003011">
    <property type="component" value="Unassembled WGS sequence"/>
</dbReference>
<keyword evidence="1" id="KW-0812">Transmembrane</keyword>
<keyword evidence="1" id="KW-0472">Membrane</keyword>
<keyword evidence="1" id="KW-1133">Transmembrane helix</keyword>
<dbReference type="InterPro" id="IPR008875">
    <property type="entry name" value="TraX"/>
</dbReference>